<gene>
    <name evidence="8" type="ORF">SAPIO_CDS4837</name>
</gene>
<dbReference type="EMBL" id="JOWA01000094">
    <property type="protein sequence ID" value="KEZ43373.1"/>
    <property type="molecule type" value="Genomic_DNA"/>
</dbReference>
<dbReference type="PANTHER" id="PTHR42973:SF32">
    <property type="entry name" value="FAD-LINKED OXIDOREDUCTASE AFOF"/>
    <property type="match status" value="1"/>
</dbReference>
<name>A0A084G7R1_PSEDA</name>
<dbReference type="Gene3D" id="3.30.465.10">
    <property type="match status" value="2"/>
</dbReference>
<dbReference type="PANTHER" id="PTHR42973">
    <property type="entry name" value="BINDING OXIDOREDUCTASE, PUTATIVE (AFU_ORTHOLOGUE AFUA_1G17690)-RELATED"/>
    <property type="match status" value="1"/>
</dbReference>
<dbReference type="GeneID" id="27723909"/>
<dbReference type="VEuPathDB" id="FungiDB:SAPIO_CDS4837"/>
<evidence type="ECO:0000313" key="8">
    <source>
        <dbReference type="EMBL" id="KEZ43373.1"/>
    </source>
</evidence>
<organism evidence="8 9">
    <name type="scientific">Pseudallescheria apiosperma</name>
    <name type="common">Scedosporium apiospermum</name>
    <dbReference type="NCBI Taxonomy" id="563466"/>
    <lineage>
        <taxon>Eukaryota</taxon>
        <taxon>Fungi</taxon>
        <taxon>Dikarya</taxon>
        <taxon>Ascomycota</taxon>
        <taxon>Pezizomycotina</taxon>
        <taxon>Sordariomycetes</taxon>
        <taxon>Hypocreomycetidae</taxon>
        <taxon>Microascales</taxon>
        <taxon>Microascaceae</taxon>
        <taxon>Scedosporium</taxon>
    </lineage>
</organism>
<dbReference type="InterPro" id="IPR050416">
    <property type="entry name" value="FAD-linked_Oxidoreductase"/>
</dbReference>
<feature type="domain" description="FAD-binding PCMH-type" evidence="7">
    <location>
        <begin position="61"/>
        <end position="264"/>
    </location>
</feature>
<accession>A0A084G7R1</accession>
<evidence type="ECO:0000256" key="4">
    <source>
        <dbReference type="ARBA" id="ARBA00022827"/>
    </source>
</evidence>
<dbReference type="PROSITE" id="PS51387">
    <property type="entry name" value="FAD_PCMH"/>
    <property type="match status" value="1"/>
</dbReference>
<sequence length="482" mass="52712">MVTIRSAVLFGLAHLCHLQAVRAVSPQEIVKDLEHLLSRGSEVVLASDAAYAEDFTARFSESHSPSYVVGAKPQNAKDVQKLVKYASRHNVPFLATGGGHGYSWSLGTLQNGIHVDLDNFQTIEIDEGANTMTIGGAVRIGNATRDLHAVGKEFRPLGGIYGTGSDNLLSAEVVTGTGEILTVSEKKHPDLFYGLRGAGFNYGIVTSLTYRIHPATNNGEVTVIDATFPAALNGSVWEAAHSLVGHQPKELSILFAIRFNETLGGMSLVGSFIFFGPEAQAVEAAKPFLDLNPLNVEVKTSTYDEFSHVALYGEVADIGPKKSINFAPLTINLYQVDVANMIKVINFMNQTLTENADLKAATLSWAQYPLDGFLKYPLESSAFPYRDVVVYFSYDGFAETTDQLPIMEDLGKEVRALLQQGSGKPDLQTYVLFSHGDEGPEAWYTSDKLPRLKQLKRKYDPKNLFSWYNPVPNKGHRGADSD</sequence>
<dbReference type="GO" id="GO:0016491">
    <property type="term" value="F:oxidoreductase activity"/>
    <property type="evidence" value="ECO:0007669"/>
    <property type="project" value="UniProtKB-KW"/>
</dbReference>
<protein>
    <recommendedName>
        <fullName evidence="7">FAD-binding PCMH-type domain-containing protein</fullName>
    </recommendedName>
</protein>
<proteinExistence type="inferred from homology"/>
<dbReference type="InterPro" id="IPR006094">
    <property type="entry name" value="Oxid_FAD_bind_N"/>
</dbReference>
<dbReference type="Pfam" id="PF01565">
    <property type="entry name" value="FAD_binding_4"/>
    <property type="match status" value="1"/>
</dbReference>
<dbReference type="InterPro" id="IPR036318">
    <property type="entry name" value="FAD-bd_PCMH-like_sf"/>
</dbReference>
<comment type="similarity">
    <text evidence="1">Belongs to the oxygen-dependent FAD-linked oxidoreductase family.</text>
</comment>
<keyword evidence="5" id="KW-0560">Oxidoreductase</keyword>
<keyword evidence="4" id="KW-0274">FAD</keyword>
<keyword evidence="3 6" id="KW-0732">Signal</keyword>
<comment type="caution">
    <text evidence="8">The sequence shown here is derived from an EMBL/GenBank/DDBJ whole genome shotgun (WGS) entry which is preliminary data.</text>
</comment>
<feature type="signal peptide" evidence="6">
    <location>
        <begin position="1"/>
        <end position="23"/>
    </location>
</feature>
<evidence type="ECO:0000256" key="5">
    <source>
        <dbReference type="ARBA" id="ARBA00023002"/>
    </source>
</evidence>
<dbReference type="RefSeq" id="XP_016643172.1">
    <property type="nucleotide sequence ID" value="XM_016787293.1"/>
</dbReference>
<keyword evidence="2" id="KW-0285">Flavoprotein</keyword>
<dbReference type="Proteomes" id="UP000028545">
    <property type="component" value="Unassembled WGS sequence"/>
</dbReference>
<dbReference type="HOGENOM" id="CLU_018354_0_1_1"/>
<dbReference type="GO" id="GO:0071949">
    <property type="term" value="F:FAD binding"/>
    <property type="evidence" value="ECO:0007669"/>
    <property type="project" value="InterPro"/>
</dbReference>
<dbReference type="AlphaFoldDB" id="A0A084G7R1"/>
<dbReference type="OMA" id="IMVNAVY"/>
<dbReference type="KEGG" id="sapo:SAPIO_CDS4837"/>
<evidence type="ECO:0000256" key="1">
    <source>
        <dbReference type="ARBA" id="ARBA00005466"/>
    </source>
</evidence>
<dbReference type="InterPro" id="IPR016169">
    <property type="entry name" value="FAD-bd_PCMH_sub2"/>
</dbReference>
<evidence type="ECO:0000313" key="9">
    <source>
        <dbReference type="Proteomes" id="UP000028545"/>
    </source>
</evidence>
<keyword evidence="9" id="KW-1185">Reference proteome</keyword>
<evidence type="ECO:0000259" key="7">
    <source>
        <dbReference type="PROSITE" id="PS51387"/>
    </source>
</evidence>
<dbReference type="Pfam" id="PF08031">
    <property type="entry name" value="BBE"/>
    <property type="match status" value="1"/>
</dbReference>
<dbReference type="Gene3D" id="3.40.462.20">
    <property type="match status" value="1"/>
</dbReference>
<evidence type="ECO:0000256" key="3">
    <source>
        <dbReference type="ARBA" id="ARBA00022729"/>
    </source>
</evidence>
<dbReference type="InterPro" id="IPR016166">
    <property type="entry name" value="FAD-bd_PCMH"/>
</dbReference>
<evidence type="ECO:0000256" key="6">
    <source>
        <dbReference type="SAM" id="SignalP"/>
    </source>
</evidence>
<dbReference type="SUPFAM" id="SSF56176">
    <property type="entry name" value="FAD-binding/transporter-associated domain-like"/>
    <property type="match status" value="1"/>
</dbReference>
<feature type="chain" id="PRO_5001775314" description="FAD-binding PCMH-type domain-containing protein" evidence="6">
    <location>
        <begin position="24"/>
        <end position="482"/>
    </location>
</feature>
<dbReference type="InterPro" id="IPR012951">
    <property type="entry name" value="BBE"/>
</dbReference>
<reference evidence="8 9" key="1">
    <citation type="journal article" date="2014" name="Genome Announc.">
        <title>Draft genome sequence of the pathogenic fungus Scedosporium apiospermum.</title>
        <authorList>
            <person name="Vandeputte P."/>
            <person name="Ghamrawi S."/>
            <person name="Rechenmann M."/>
            <person name="Iltis A."/>
            <person name="Giraud S."/>
            <person name="Fleury M."/>
            <person name="Thornton C."/>
            <person name="Delhaes L."/>
            <person name="Meyer W."/>
            <person name="Papon N."/>
            <person name="Bouchara J.P."/>
        </authorList>
    </citation>
    <scope>NUCLEOTIDE SEQUENCE [LARGE SCALE GENOMIC DNA]</scope>
    <source>
        <strain evidence="8 9">IHEM 14462</strain>
    </source>
</reference>
<dbReference type="OrthoDB" id="415825at2759"/>
<evidence type="ECO:0000256" key="2">
    <source>
        <dbReference type="ARBA" id="ARBA00022630"/>
    </source>
</evidence>